<comment type="caution">
    <text evidence="2">The sequence shown here is derived from an EMBL/GenBank/DDBJ whole genome shotgun (WGS) entry which is preliminary data.</text>
</comment>
<accession>A0A699KTA5</accession>
<organism evidence="2">
    <name type="scientific">Tanacetum cinerariifolium</name>
    <name type="common">Dalmatian daisy</name>
    <name type="synonym">Chrysanthemum cinerariifolium</name>
    <dbReference type="NCBI Taxonomy" id="118510"/>
    <lineage>
        <taxon>Eukaryota</taxon>
        <taxon>Viridiplantae</taxon>
        <taxon>Streptophyta</taxon>
        <taxon>Embryophyta</taxon>
        <taxon>Tracheophyta</taxon>
        <taxon>Spermatophyta</taxon>
        <taxon>Magnoliopsida</taxon>
        <taxon>eudicotyledons</taxon>
        <taxon>Gunneridae</taxon>
        <taxon>Pentapetalae</taxon>
        <taxon>asterids</taxon>
        <taxon>campanulids</taxon>
        <taxon>Asterales</taxon>
        <taxon>Asteraceae</taxon>
        <taxon>Asteroideae</taxon>
        <taxon>Anthemideae</taxon>
        <taxon>Anthemidinae</taxon>
        <taxon>Tanacetum</taxon>
    </lineage>
</organism>
<feature type="region of interest" description="Disordered" evidence="1">
    <location>
        <begin position="94"/>
        <end position="123"/>
    </location>
</feature>
<proteinExistence type="predicted"/>
<dbReference type="EMBL" id="BKCJ010551317">
    <property type="protein sequence ID" value="GFB09713.1"/>
    <property type="molecule type" value="Genomic_DNA"/>
</dbReference>
<protein>
    <submittedName>
        <fullName evidence="2">Uncharacterized protein</fullName>
    </submittedName>
</protein>
<gene>
    <name evidence="2" type="ORF">Tci_681684</name>
</gene>
<evidence type="ECO:0000256" key="1">
    <source>
        <dbReference type="SAM" id="MobiDB-lite"/>
    </source>
</evidence>
<evidence type="ECO:0000313" key="2">
    <source>
        <dbReference type="EMBL" id="GFB09713.1"/>
    </source>
</evidence>
<reference evidence="2" key="1">
    <citation type="journal article" date="2019" name="Sci. Rep.">
        <title>Draft genome of Tanacetum cinerariifolium, the natural source of mosquito coil.</title>
        <authorList>
            <person name="Yamashiro T."/>
            <person name="Shiraishi A."/>
            <person name="Satake H."/>
            <person name="Nakayama K."/>
        </authorList>
    </citation>
    <scope>NUCLEOTIDE SEQUENCE</scope>
</reference>
<name>A0A699KTA5_TANCI</name>
<sequence>MDLFAFIQVADSTNVRVAERGRAEGEAKLLDYIIRRVVPLLPVALARAKSELEASVEKLFDEDGSTEQRDSAADGGCDAEIELVTAVEDIATGNVTAERPKRPRKKRLAVTDNSGSSHPPKKLRGIHGTSIMVAIGDKSPSVLKELLERSLLNVEVGQAVPTMPLVTSSVFATSERKVNYPTYSVIGANLRTIGLAESLTNLNIQKTSFQQLFEDGWRLVANGNHDRSSMNPP</sequence>
<dbReference type="AlphaFoldDB" id="A0A699KTA5"/>